<evidence type="ECO:0000256" key="4">
    <source>
        <dbReference type="ARBA" id="ARBA00022982"/>
    </source>
</evidence>
<keyword evidence="2 6" id="KW-0349">Heme</keyword>
<dbReference type="PANTHER" id="PTHR39425:SF1">
    <property type="entry name" value="CYTOCHROME C7-LIKE DOMAIN-CONTAINING PROTEIN"/>
    <property type="match status" value="1"/>
</dbReference>
<dbReference type="PANTHER" id="PTHR39425">
    <property type="entry name" value="LIPOPROTEIN CYTOCHROME C"/>
    <property type="match status" value="1"/>
</dbReference>
<feature type="chain" id="PRO_5029810362" evidence="7">
    <location>
        <begin position="26"/>
        <end position="174"/>
    </location>
</feature>
<feature type="binding site" description="axial binding residue" evidence="6">
    <location>
        <position position="71"/>
    </location>
    <ligand>
        <name>heme c</name>
        <dbReference type="ChEBI" id="CHEBI:61717"/>
        <label>1</label>
    </ligand>
    <ligandPart>
        <name>Fe</name>
        <dbReference type="ChEBI" id="CHEBI:18248"/>
    </ligandPart>
</feature>
<accession>A0A7I9VS57</accession>
<dbReference type="Gene3D" id="3.90.10.10">
    <property type="entry name" value="Cytochrome C3"/>
    <property type="match status" value="2"/>
</dbReference>
<keyword evidence="1" id="KW-0813">Transport</keyword>
<reference evidence="11" key="1">
    <citation type="journal article" date="2020" name="Appl. Environ. Microbiol.">
        <title>Diazotrophic Anaeromyxobacter Isolates from Soils.</title>
        <authorList>
            <person name="Masuda Y."/>
            <person name="Yamanaka H."/>
            <person name="Xu Z.X."/>
            <person name="Shiratori Y."/>
            <person name="Aono T."/>
            <person name="Amachi S."/>
            <person name="Senoo K."/>
            <person name="Itoh H."/>
        </authorList>
    </citation>
    <scope>NUCLEOTIDE SEQUENCE [LARGE SCALE GENOMIC DNA]</scope>
    <source>
        <strain evidence="11">R267</strain>
    </source>
</reference>
<dbReference type="EMBL" id="BJTG01000009">
    <property type="protein sequence ID" value="GEJ58940.1"/>
    <property type="molecule type" value="Genomic_DNA"/>
</dbReference>
<protein>
    <submittedName>
        <fullName evidence="10">Class III cytochrome C domain protein</fullName>
    </submittedName>
</protein>
<gene>
    <name evidence="10" type="ORF">AMYX_36810</name>
</gene>
<dbReference type="InterPro" id="IPR029467">
    <property type="entry name" value="Cyt_c7-like"/>
</dbReference>
<dbReference type="InterPro" id="IPR002322">
    <property type="entry name" value="Cyt_c_III"/>
</dbReference>
<evidence type="ECO:0000256" key="1">
    <source>
        <dbReference type="ARBA" id="ARBA00022448"/>
    </source>
</evidence>
<dbReference type="RefSeq" id="WP_176067936.1">
    <property type="nucleotide sequence ID" value="NZ_BJTG01000009.1"/>
</dbReference>
<dbReference type="GO" id="GO:0009055">
    <property type="term" value="F:electron transfer activity"/>
    <property type="evidence" value="ECO:0007669"/>
    <property type="project" value="InterPro"/>
</dbReference>
<evidence type="ECO:0000256" key="7">
    <source>
        <dbReference type="SAM" id="SignalP"/>
    </source>
</evidence>
<evidence type="ECO:0000256" key="6">
    <source>
        <dbReference type="PIRSR" id="PIRSR602322-1"/>
    </source>
</evidence>
<feature type="binding site" description="axial binding residue" evidence="6">
    <location>
        <position position="50"/>
    </location>
    <ligand>
        <name>heme c</name>
        <dbReference type="ChEBI" id="CHEBI:61717"/>
        <label>1</label>
    </ligand>
    <ligandPart>
        <name>Fe</name>
        <dbReference type="ChEBI" id="CHEBI:18248"/>
    </ligandPart>
</feature>
<organism evidence="10 11">
    <name type="scientific">Anaeromyxobacter diazotrophicus</name>
    <dbReference type="NCBI Taxonomy" id="2590199"/>
    <lineage>
        <taxon>Bacteria</taxon>
        <taxon>Pseudomonadati</taxon>
        <taxon>Myxococcota</taxon>
        <taxon>Myxococcia</taxon>
        <taxon>Myxococcales</taxon>
        <taxon>Cystobacterineae</taxon>
        <taxon>Anaeromyxobacteraceae</taxon>
        <taxon>Anaeromyxobacter</taxon>
    </lineage>
</organism>
<feature type="binding site" description="axial binding residue" evidence="6">
    <location>
        <position position="47"/>
    </location>
    <ligand>
        <name>heme c</name>
        <dbReference type="ChEBI" id="CHEBI:61717"/>
        <label>1</label>
    </ligand>
    <ligandPart>
        <name>Fe</name>
        <dbReference type="ChEBI" id="CHEBI:18248"/>
    </ligandPart>
</feature>
<comment type="caution">
    <text evidence="10">The sequence shown here is derived from an EMBL/GenBank/DDBJ whole genome shotgun (WGS) entry which is preliminary data.</text>
</comment>
<feature type="domain" description="Class III cytochrome C" evidence="8">
    <location>
        <begin position="29"/>
        <end position="86"/>
    </location>
</feature>
<evidence type="ECO:0000256" key="2">
    <source>
        <dbReference type="ARBA" id="ARBA00022617"/>
    </source>
</evidence>
<dbReference type="AlphaFoldDB" id="A0A7I9VS57"/>
<keyword evidence="7" id="KW-0732">Signal</keyword>
<feature type="binding site" description="axial binding residue" evidence="6">
    <location>
        <position position="132"/>
    </location>
    <ligand>
        <name>heme c</name>
        <dbReference type="ChEBI" id="CHEBI:61717"/>
        <label>1</label>
    </ligand>
    <ligandPart>
        <name>Fe</name>
        <dbReference type="ChEBI" id="CHEBI:18248"/>
    </ligandPart>
</feature>
<dbReference type="Pfam" id="PF14522">
    <property type="entry name" value="Cytochrome_C7"/>
    <property type="match status" value="1"/>
</dbReference>
<feature type="signal peptide" evidence="7">
    <location>
        <begin position="1"/>
        <end position="25"/>
    </location>
</feature>
<dbReference type="InterPro" id="IPR020942">
    <property type="entry name" value="Cyt_c_III_dom"/>
</dbReference>
<feature type="binding site" description="axial binding residue" evidence="6">
    <location>
        <position position="128"/>
    </location>
    <ligand>
        <name>heme c</name>
        <dbReference type="ChEBI" id="CHEBI:61717"/>
        <label>1</label>
    </ligand>
    <ligandPart>
        <name>Fe</name>
        <dbReference type="ChEBI" id="CHEBI:18248"/>
    </ligandPart>
</feature>
<dbReference type="CDD" id="cd08168">
    <property type="entry name" value="Cytochrom_C3"/>
    <property type="match status" value="1"/>
</dbReference>
<proteinExistence type="predicted"/>
<keyword evidence="3 6" id="KW-0479">Metal-binding</keyword>
<dbReference type="GO" id="GO:0046872">
    <property type="term" value="F:metal ion binding"/>
    <property type="evidence" value="ECO:0007669"/>
    <property type="project" value="UniProtKB-KW"/>
</dbReference>
<evidence type="ECO:0000256" key="3">
    <source>
        <dbReference type="ARBA" id="ARBA00022723"/>
    </source>
</evidence>
<feature type="binding site" description="axial binding residue" evidence="6">
    <location>
        <position position="72"/>
    </location>
    <ligand>
        <name>heme c</name>
        <dbReference type="ChEBI" id="CHEBI:61717"/>
        <label>1</label>
    </ligand>
    <ligandPart>
        <name>Fe</name>
        <dbReference type="ChEBI" id="CHEBI:18248"/>
    </ligandPart>
</feature>
<evidence type="ECO:0000313" key="10">
    <source>
        <dbReference type="EMBL" id="GEJ58940.1"/>
    </source>
</evidence>
<dbReference type="Pfam" id="PF02085">
    <property type="entry name" value="Cytochrom_CIII"/>
    <property type="match status" value="1"/>
</dbReference>
<dbReference type="GO" id="GO:0020037">
    <property type="term" value="F:heme binding"/>
    <property type="evidence" value="ECO:0007669"/>
    <property type="project" value="InterPro"/>
</dbReference>
<keyword evidence="4" id="KW-0249">Electron transport</keyword>
<name>A0A7I9VS57_9BACT</name>
<comment type="cofactor">
    <cofactor evidence="6">
        <name>heme c</name>
        <dbReference type="ChEBI" id="CHEBI:61717"/>
    </cofactor>
    <text evidence="6">Binds 4 heme c groups covalently per monomer.</text>
</comment>
<sequence length="174" mass="19137">MRLPFPRPAAIAGAVAALALGCAAAAPPEQPFRFSHKVHAGDARIGCTACHAYAERGPVAGVPSMARCQGCHKFVKEDKENPQLDQELKALRKVLDEGKPVAWARVHRVPDHVFFTHQRHVVTAALACRECHGEVEKMEVVRQVAPLTMGWCLQCHQLPKNRGRAPTDCWACHK</sequence>
<dbReference type="InterPro" id="IPR036280">
    <property type="entry name" value="Multihaem_cyt_sf"/>
</dbReference>
<dbReference type="PRINTS" id="PR00609">
    <property type="entry name" value="CYTOCHROMEC3"/>
</dbReference>
<keyword evidence="11" id="KW-1185">Reference proteome</keyword>
<feature type="binding site" description="axial binding residue" evidence="6">
    <location>
        <position position="131"/>
    </location>
    <ligand>
        <name>heme c</name>
        <dbReference type="ChEBI" id="CHEBI:61717"/>
        <label>1</label>
    </ligand>
    <ligandPart>
        <name>Fe</name>
        <dbReference type="ChEBI" id="CHEBI:18248"/>
    </ligandPart>
</feature>
<evidence type="ECO:0000259" key="9">
    <source>
        <dbReference type="Pfam" id="PF14522"/>
    </source>
</evidence>
<evidence type="ECO:0000259" key="8">
    <source>
        <dbReference type="Pfam" id="PF02085"/>
    </source>
</evidence>
<feature type="domain" description="Cytochrome c7-like" evidence="9">
    <location>
        <begin position="114"/>
        <end position="174"/>
    </location>
</feature>
<dbReference type="SUPFAM" id="SSF48695">
    <property type="entry name" value="Multiheme cytochromes"/>
    <property type="match status" value="1"/>
</dbReference>
<feature type="binding site" description="axial binding residue" evidence="6">
    <location>
        <position position="107"/>
    </location>
    <ligand>
        <name>heme c</name>
        <dbReference type="ChEBI" id="CHEBI:61717"/>
        <label>1</label>
    </ligand>
    <ligandPart>
        <name>Fe</name>
        <dbReference type="ChEBI" id="CHEBI:18248"/>
    </ligandPart>
</feature>
<evidence type="ECO:0000256" key="5">
    <source>
        <dbReference type="ARBA" id="ARBA00023004"/>
    </source>
</evidence>
<feature type="binding site" description="axial binding residue" evidence="6">
    <location>
        <position position="39"/>
    </location>
    <ligand>
        <name>heme c</name>
        <dbReference type="ChEBI" id="CHEBI:61717"/>
        <label>1</label>
    </ligand>
    <ligandPart>
        <name>Fe</name>
        <dbReference type="ChEBI" id="CHEBI:18248"/>
    </ligandPart>
</feature>
<feature type="binding site" description="axial binding residue" evidence="6">
    <location>
        <position position="36"/>
    </location>
    <ligand>
        <name>heme c</name>
        <dbReference type="ChEBI" id="CHEBI:61717"/>
        <label>1</label>
    </ligand>
    <ligandPart>
        <name>Fe</name>
        <dbReference type="ChEBI" id="CHEBI:18248"/>
    </ligandPart>
</feature>
<evidence type="ECO:0000313" key="11">
    <source>
        <dbReference type="Proteomes" id="UP000503640"/>
    </source>
</evidence>
<dbReference type="Proteomes" id="UP000503640">
    <property type="component" value="Unassembled WGS sequence"/>
</dbReference>
<dbReference type="PROSITE" id="PS51257">
    <property type="entry name" value="PROKAR_LIPOPROTEIN"/>
    <property type="match status" value="1"/>
</dbReference>
<feature type="binding site" description="axial binding residue" evidence="6">
    <location>
        <position position="51"/>
    </location>
    <ligand>
        <name>heme c</name>
        <dbReference type="ChEBI" id="CHEBI:61717"/>
        <label>1</label>
    </ligand>
    <ligandPart>
        <name>Fe</name>
        <dbReference type="ChEBI" id="CHEBI:18248"/>
    </ligandPart>
</feature>
<keyword evidence="5 6" id="KW-0408">Iron</keyword>